<dbReference type="SUPFAM" id="SSF69118">
    <property type="entry name" value="AhpD-like"/>
    <property type="match status" value="1"/>
</dbReference>
<gene>
    <name evidence="2" type="ORF">OV079_03120</name>
</gene>
<dbReference type="RefSeq" id="WP_267766134.1">
    <property type="nucleotide sequence ID" value="NZ_JAPNKE010000002.1"/>
</dbReference>
<dbReference type="GO" id="GO:0051920">
    <property type="term" value="F:peroxiredoxin activity"/>
    <property type="evidence" value="ECO:0007669"/>
    <property type="project" value="InterPro"/>
</dbReference>
<feature type="domain" description="Carboxymuconolactone decarboxylase-like" evidence="1">
    <location>
        <begin position="41"/>
        <end position="81"/>
    </location>
</feature>
<accession>A0A9X3EI99</accession>
<proteinExistence type="predicted"/>
<dbReference type="InterPro" id="IPR004675">
    <property type="entry name" value="AhpD_core"/>
</dbReference>
<comment type="caution">
    <text evidence="2">The sequence shown here is derived from an EMBL/GenBank/DDBJ whole genome shotgun (WGS) entry which is preliminary data.</text>
</comment>
<evidence type="ECO:0000313" key="2">
    <source>
        <dbReference type="EMBL" id="MCY1004577.1"/>
    </source>
</evidence>
<keyword evidence="3" id="KW-1185">Reference proteome</keyword>
<protein>
    <submittedName>
        <fullName evidence="2">Carboxymuconolactone decarboxylase family protein</fullName>
    </submittedName>
</protein>
<dbReference type="InterPro" id="IPR029032">
    <property type="entry name" value="AhpD-like"/>
</dbReference>
<name>A0A9X3EI99_9BACT</name>
<sequence length="81" mass="9178">MAWIRIVDLEHADGLLARIYRAAIARAGKIFNVLRIQSVQPRVLQASLDLYRELMFGPGPLSRAQREMIAVAVSRTNHCVY</sequence>
<dbReference type="Pfam" id="PF02627">
    <property type="entry name" value="CMD"/>
    <property type="match status" value="1"/>
</dbReference>
<dbReference type="AlphaFoldDB" id="A0A9X3EI99"/>
<dbReference type="NCBIfam" id="TIGR00778">
    <property type="entry name" value="ahpD_dom"/>
    <property type="match status" value="1"/>
</dbReference>
<dbReference type="InterPro" id="IPR003779">
    <property type="entry name" value="CMD-like"/>
</dbReference>
<reference evidence="2" key="1">
    <citation type="submission" date="2022-11" db="EMBL/GenBank/DDBJ databases">
        <title>Minimal conservation of predation-associated metabolite biosynthetic gene clusters underscores biosynthetic potential of Myxococcota including descriptions for ten novel species: Archangium lansinium sp. nov., Myxococcus landrumus sp. nov., Nannocystis bai.</title>
        <authorList>
            <person name="Ahearne A."/>
            <person name="Stevens C."/>
            <person name="Phillips K."/>
        </authorList>
    </citation>
    <scope>NUCLEOTIDE SEQUENCE</scope>
    <source>
        <strain evidence="2">Na p29</strain>
    </source>
</reference>
<organism evidence="2 3">
    <name type="scientific">Nannocystis pusilla</name>
    <dbReference type="NCBI Taxonomy" id="889268"/>
    <lineage>
        <taxon>Bacteria</taxon>
        <taxon>Pseudomonadati</taxon>
        <taxon>Myxococcota</taxon>
        <taxon>Polyangia</taxon>
        <taxon>Nannocystales</taxon>
        <taxon>Nannocystaceae</taxon>
        <taxon>Nannocystis</taxon>
    </lineage>
</organism>
<dbReference type="Gene3D" id="1.20.1290.10">
    <property type="entry name" value="AhpD-like"/>
    <property type="match status" value="1"/>
</dbReference>
<evidence type="ECO:0000259" key="1">
    <source>
        <dbReference type="Pfam" id="PF02627"/>
    </source>
</evidence>
<dbReference type="Proteomes" id="UP001150924">
    <property type="component" value="Unassembled WGS sequence"/>
</dbReference>
<dbReference type="EMBL" id="JAPNKE010000002">
    <property type="protein sequence ID" value="MCY1004577.1"/>
    <property type="molecule type" value="Genomic_DNA"/>
</dbReference>
<evidence type="ECO:0000313" key="3">
    <source>
        <dbReference type="Proteomes" id="UP001150924"/>
    </source>
</evidence>